<dbReference type="GO" id="GO:0006457">
    <property type="term" value="P:protein folding"/>
    <property type="evidence" value="ECO:0007669"/>
    <property type="project" value="InterPro"/>
</dbReference>
<dbReference type="HAMAP" id="MF_01151">
    <property type="entry name" value="GrpE"/>
    <property type="match status" value="1"/>
</dbReference>
<evidence type="ECO:0000256" key="4">
    <source>
        <dbReference type="ARBA" id="ARBA00022490"/>
    </source>
</evidence>
<dbReference type="GO" id="GO:0005737">
    <property type="term" value="C:cytoplasm"/>
    <property type="evidence" value="ECO:0007669"/>
    <property type="project" value="UniProtKB-SubCell"/>
</dbReference>
<feature type="compositionally biased region" description="Polar residues" evidence="14">
    <location>
        <begin position="1"/>
        <end position="14"/>
    </location>
</feature>
<dbReference type="PANTHER" id="PTHR21237:SF23">
    <property type="entry name" value="GRPE PROTEIN HOMOLOG, MITOCHONDRIAL"/>
    <property type="match status" value="1"/>
</dbReference>
<dbReference type="AlphaFoldDB" id="A0A420WCL7"/>
<dbReference type="RefSeq" id="WP_121221418.1">
    <property type="nucleotide sequence ID" value="NZ_RBIG01000003.1"/>
</dbReference>
<dbReference type="InterPro" id="IPR000740">
    <property type="entry name" value="GrpE"/>
</dbReference>
<dbReference type="Proteomes" id="UP000277424">
    <property type="component" value="Unassembled WGS sequence"/>
</dbReference>
<dbReference type="EMBL" id="RBIG01000003">
    <property type="protein sequence ID" value="RKQ68680.1"/>
    <property type="molecule type" value="Genomic_DNA"/>
</dbReference>
<dbReference type="PROSITE" id="PS01071">
    <property type="entry name" value="GRPE"/>
    <property type="match status" value="1"/>
</dbReference>
<reference evidence="15 16" key="1">
    <citation type="submission" date="2018-10" db="EMBL/GenBank/DDBJ databases">
        <title>Comparative analysis of microorganisms from saline springs in Andes Mountain Range, Colombia.</title>
        <authorList>
            <person name="Rubin E."/>
        </authorList>
    </citation>
    <scope>NUCLEOTIDE SEQUENCE [LARGE SCALE GENOMIC DNA]</scope>
    <source>
        <strain evidence="15 16">USBA 36</strain>
    </source>
</reference>
<comment type="function">
    <text evidence="7 10 11">Participates actively in the response to hyperosmotic and heat shock by preventing the aggregation of stress-denatured proteins, in association with DnaK and GrpE. It is the nucleotide exchange factor for DnaK and may function as a thermosensor. Unfolded proteins bind initially to DnaJ; upon interaction with the DnaJ-bound protein, DnaK hydrolyzes its bound ATP, resulting in the formation of a stable complex. GrpE releases ADP from DnaK; ATP binding to DnaK triggers the release of the substrate protein, thus completing the reaction cycle. Several rounds of ATP-dependent interactions between DnaJ, DnaK and GrpE are required for fully efficient folding.</text>
</comment>
<evidence type="ECO:0000256" key="10">
    <source>
        <dbReference type="HAMAP-Rule" id="MF_01151"/>
    </source>
</evidence>
<evidence type="ECO:0000256" key="9">
    <source>
        <dbReference type="ARBA" id="ARBA00076414"/>
    </source>
</evidence>
<evidence type="ECO:0000256" key="3">
    <source>
        <dbReference type="ARBA" id="ARBA00011738"/>
    </source>
</evidence>
<gene>
    <name evidence="10" type="primary">grpE</name>
    <name evidence="15" type="ORF">BCL74_3162</name>
</gene>
<feature type="compositionally biased region" description="Acidic residues" evidence="14">
    <location>
        <begin position="32"/>
        <end position="49"/>
    </location>
</feature>
<evidence type="ECO:0000313" key="15">
    <source>
        <dbReference type="EMBL" id="RKQ68680.1"/>
    </source>
</evidence>
<dbReference type="SUPFAM" id="SSF51064">
    <property type="entry name" value="Head domain of nucleotide exchange factor GrpE"/>
    <property type="match status" value="1"/>
</dbReference>
<feature type="region of interest" description="Disordered" evidence="14">
    <location>
        <begin position="1"/>
        <end position="49"/>
    </location>
</feature>
<keyword evidence="6 10" id="KW-0143">Chaperone</keyword>
<comment type="similarity">
    <text evidence="2 10 12">Belongs to the GrpE family.</text>
</comment>
<dbReference type="OrthoDB" id="9789811at2"/>
<evidence type="ECO:0000256" key="5">
    <source>
        <dbReference type="ARBA" id="ARBA00023016"/>
    </source>
</evidence>
<evidence type="ECO:0000313" key="16">
    <source>
        <dbReference type="Proteomes" id="UP000277424"/>
    </source>
</evidence>
<dbReference type="Pfam" id="PF01025">
    <property type="entry name" value="GrpE"/>
    <property type="match status" value="1"/>
</dbReference>
<keyword evidence="5 10" id="KW-0346">Stress response</keyword>
<sequence>MTQNTKPQNDASDTQEPEVTAPETASGTESQETLDEVGVGEEAESMDIDDATRALAQELADTRDKLLRAVAETENVRKRAERDREQDRKFGIANFAGDVAGVADDLRRALSSVPAEAAHEPAVKALMEGVEMTERTLLAALEKHGVRRVAPEPGDPFDYNYHQAMFEVENSGHPAGTVVQLLQPGYVIHDRLLKAAMVGVAKGEAKAAGRVDTSA</sequence>
<dbReference type="FunFam" id="2.30.22.10:FF:000001">
    <property type="entry name" value="Protein GrpE"/>
    <property type="match status" value="1"/>
</dbReference>
<evidence type="ECO:0000256" key="14">
    <source>
        <dbReference type="SAM" id="MobiDB-lite"/>
    </source>
</evidence>
<dbReference type="CDD" id="cd00446">
    <property type="entry name" value="GrpE"/>
    <property type="match status" value="1"/>
</dbReference>
<dbReference type="PANTHER" id="PTHR21237">
    <property type="entry name" value="GRPE PROTEIN"/>
    <property type="match status" value="1"/>
</dbReference>
<dbReference type="GO" id="GO:0051087">
    <property type="term" value="F:protein-folding chaperone binding"/>
    <property type="evidence" value="ECO:0007669"/>
    <property type="project" value="InterPro"/>
</dbReference>
<evidence type="ECO:0000256" key="12">
    <source>
        <dbReference type="RuleBase" id="RU004478"/>
    </source>
</evidence>
<evidence type="ECO:0000256" key="8">
    <source>
        <dbReference type="ARBA" id="ARBA00072274"/>
    </source>
</evidence>
<dbReference type="SUPFAM" id="SSF58014">
    <property type="entry name" value="Coiled-coil domain of nucleotide exchange factor GrpE"/>
    <property type="match status" value="1"/>
</dbReference>
<evidence type="ECO:0000256" key="13">
    <source>
        <dbReference type="SAM" id="Coils"/>
    </source>
</evidence>
<keyword evidence="4 10" id="KW-0963">Cytoplasm</keyword>
<evidence type="ECO:0000256" key="11">
    <source>
        <dbReference type="RuleBase" id="RU000639"/>
    </source>
</evidence>
<feature type="coiled-coil region" evidence="13">
    <location>
        <begin position="56"/>
        <end position="83"/>
    </location>
</feature>
<dbReference type="InterPro" id="IPR013805">
    <property type="entry name" value="GrpE_CC"/>
</dbReference>
<dbReference type="Gene3D" id="2.30.22.10">
    <property type="entry name" value="Head domain of nucleotide exchange factor GrpE"/>
    <property type="match status" value="1"/>
</dbReference>
<dbReference type="PRINTS" id="PR00773">
    <property type="entry name" value="GRPEPROTEIN"/>
</dbReference>
<dbReference type="NCBIfam" id="NF010739">
    <property type="entry name" value="PRK14141.1"/>
    <property type="match status" value="1"/>
</dbReference>
<comment type="subcellular location">
    <subcellularLocation>
        <location evidence="1 10">Cytoplasm</location>
    </subcellularLocation>
</comment>
<evidence type="ECO:0000256" key="1">
    <source>
        <dbReference type="ARBA" id="ARBA00004496"/>
    </source>
</evidence>
<dbReference type="GO" id="GO:0000774">
    <property type="term" value="F:adenyl-nucleotide exchange factor activity"/>
    <property type="evidence" value="ECO:0007669"/>
    <property type="project" value="InterPro"/>
</dbReference>
<dbReference type="GO" id="GO:0042803">
    <property type="term" value="F:protein homodimerization activity"/>
    <property type="evidence" value="ECO:0007669"/>
    <property type="project" value="InterPro"/>
</dbReference>
<dbReference type="GO" id="GO:0051082">
    <property type="term" value="F:unfolded protein binding"/>
    <property type="evidence" value="ECO:0007669"/>
    <property type="project" value="TreeGrafter"/>
</dbReference>
<dbReference type="InterPro" id="IPR009012">
    <property type="entry name" value="GrpE_head"/>
</dbReference>
<keyword evidence="13" id="KW-0175">Coiled coil</keyword>
<evidence type="ECO:0000256" key="2">
    <source>
        <dbReference type="ARBA" id="ARBA00009054"/>
    </source>
</evidence>
<accession>A0A420WCL7</accession>
<evidence type="ECO:0000256" key="6">
    <source>
        <dbReference type="ARBA" id="ARBA00023186"/>
    </source>
</evidence>
<dbReference type="Gene3D" id="3.90.20.20">
    <property type="match status" value="1"/>
</dbReference>
<comment type="caution">
    <text evidence="15">The sequence shown here is derived from an EMBL/GenBank/DDBJ whole genome shotgun (WGS) entry which is preliminary data.</text>
</comment>
<proteinExistence type="inferred from homology"/>
<organism evidence="15 16">
    <name type="scientific">Oceanibaculum indicum</name>
    <dbReference type="NCBI Taxonomy" id="526216"/>
    <lineage>
        <taxon>Bacteria</taxon>
        <taxon>Pseudomonadati</taxon>
        <taxon>Pseudomonadota</taxon>
        <taxon>Alphaproteobacteria</taxon>
        <taxon>Rhodospirillales</taxon>
        <taxon>Oceanibaculaceae</taxon>
        <taxon>Oceanibaculum</taxon>
    </lineage>
</organism>
<comment type="subunit">
    <text evidence="3 10">Homodimer.</text>
</comment>
<name>A0A420WCL7_9PROT</name>
<evidence type="ECO:0000256" key="7">
    <source>
        <dbReference type="ARBA" id="ARBA00053401"/>
    </source>
</evidence>
<protein>
    <recommendedName>
        <fullName evidence="8 10">Protein GrpE</fullName>
    </recommendedName>
    <alternativeName>
        <fullName evidence="9 10">HSP-70 cofactor</fullName>
    </alternativeName>
</protein>